<gene>
    <name evidence="12" type="ORF">CRE_05779</name>
</gene>
<dbReference type="PROSITE" id="PS51843">
    <property type="entry name" value="NR_LBD"/>
    <property type="match status" value="1"/>
</dbReference>
<sequence length="445" mass="51837">MEYSPSSSTSPIIIEKCQVCGFEGHGYHFGAFTCRACAAFFRRCHLAATTEHRKCRNKYSTCVPNRNGKWFCKKCRFDRCNKLGMSSANIQYDRDIFKIAIQPGSLAESEVKMKIRKDRVQSPAVSRFVFMNAVPWADAKLGKITLQMNDTRPEDALLIQIVHTIDEEETLPYIDTSELVEKAISTILTPNVVHSSKRMSDLEKLTKGFVEFQTSQKQEMSEISSLSSTDYMKDFERSMCGSANWLACSDRIQSFDDELKVELLKSVWWIWGRLERMSMTAKMRAEGSCGKKQFLFSPDGFVDYDRMSPEMSCWSKRKFEEMKFFFVPREIFYDDVIWSIIETDPDDMELTFIVCCICFQVAGKHFGGQIQEKLEKFQDVLSNDLHEYYMKNNKRMYLLRLKKLMKIQEQFLKLRNSRLEKYEVAGVFKMFGASFSHPEFFCFTP</sequence>
<dbReference type="STRING" id="31234.E3M008"/>
<dbReference type="HOGENOM" id="CLU_007368_7_1_1"/>
<keyword evidence="7" id="KW-0804">Transcription</keyword>
<dbReference type="Gene3D" id="3.30.50.10">
    <property type="entry name" value="Erythroid Transcription Factor GATA-1, subunit A"/>
    <property type="match status" value="1"/>
</dbReference>
<dbReference type="Pfam" id="PF00105">
    <property type="entry name" value="zf-C4"/>
    <property type="match status" value="1"/>
</dbReference>
<keyword evidence="4" id="KW-0862">Zinc</keyword>
<keyword evidence="2" id="KW-0479">Metal-binding</keyword>
<keyword evidence="6" id="KW-0238">DNA-binding</keyword>
<feature type="domain" description="Nuclear receptor" evidence="10">
    <location>
        <begin position="14"/>
        <end position="92"/>
    </location>
</feature>
<dbReference type="SMART" id="SM00399">
    <property type="entry name" value="ZnF_C4"/>
    <property type="match status" value="1"/>
</dbReference>
<evidence type="ECO:0000313" key="13">
    <source>
        <dbReference type="Proteomes" id="UP000008281"/>
    </source>
</evidence>
<dbReference type="EMBL" id="DS268420">
    <property type="protein sequence ID" value="EFO87680.1"/>
    <property type="molecule type" value="Genomic_DNA"/>
</dbReference>
<evidence type="ECO:0000256" key="1">
    <source>
        <dbReference type="ARBA" id="ARBA00005993"/>
    </source>
</evidence>
<evidence type="ECO:0000256" key="8">
    <source>
        <dbReference type="ARBA" id="ARBA00023170"/>
    </source>
</evidence>
<dbReference type="PANTHER" id="PTHR45680:SF33">
    <property type="entry name" value="NR LBD DOMAIN-CONTAINING PROTEIN-RELATED"/>
    <property type="match status" value="1"/>
</dbReference>
<dbReference type="InterPro" id="IPR013088">
    <property type="entry name" value="Znf_NHR/GATA"/>
</dbReference>
<evidence type="ECO:0000256" key="6">
    <source>
        <dbReference type="ARBA" id="ARBA00023125"/>
    </source>
</evidence>
<dbReference type="PROSITE" id="PS51030">
    <property type="entry name" value="NUCLEAR_REC_DBD_2"/>
    <property type="match status" value="1"/>
</dbReference>
<dbReference type="InterPro" id="IPR051152">
    <property type="entry name" value="C.elegans_Orphan_NR"/>
</dbReference>
<dbReference type="SUPFAM" id="SSF57716">
    <property type="entry name" value="Glucocorticoid receptor-like (DNA-binding domain)"/>
    <property type="match status" value="1"/>
</dbReference>
<evidence type="ECO:0000313" key="12">
    <source>
        <dbReference type="EMBL" id="EFO87680.1"/>
    </source>
</evidence>
<dbReference type="InParanoid" id="E3M008"/>
<dbReference type="GO" id="GO:0003700">
    <property type="term" value="F:DNA-binding transcription factor activity"/>
    <property type="evidence" value="ECO:0007669"/>
    <property type="project" value="InterPro"/>
</dbReference>
<dbReference type="GO" id="GO:0008270">
    <property type="term" value="F:zinc ion binding"/>
    <property type="evidence" value="ECO:0007669"/>
    <property type="project" value="UniProtKB-KW"/>
</dbReference>
<dbReference type="OrthoDB" id="5816380at2759"/>
<keyword evidence="13" id="KW-1185">Reference proteome</keyword>
<keyword evidence="3" id="KW-0863">Zinc-finger</keyword>
<keyword evidence="5" id="KW-0805">Transcription regulation</keyword>
<dbReference type="PANTHER" id="PTHR45680">
    <property type="entry name" value="NUCLEAR HORMONE RECEPTOR FAMILY"/>
    <property type="match status" value="1"/>
</dbReference>
<name>E3M008_CAERE</name>
<dbReference type="SUPFAM" id="SSF48508">
    <property type="entry name" value="Nuclear receptor ligand-binding domain"/>
    <property type="match status" value="1"/>
</dbReference>
<dbReference type="SMART" id="SM00430">
    <property type="entry name" value="HOLI"/>
    <property type="match status" value="1"/>
</dbReference>
<dbReference type="InterPro" id="IPR001628">
    <property type="entry name" value="Znf_hrmn_rcpt"/>
</dbReference>
<organism evidence="13">
    <name type="scientific">Caenorhabditis remanei</name>
    <name type="common">Caenorhabditis vulgaris</name>
    <dbReference type="NCBI Taxonomy" id="31234"/>
    <lineage>
        <taxon>Eukaryota</taxon>
        <taxon>Metazoa</taxon>
        <taxon>Ecdysozoa</taxon>
        <taxon>Nematoda</taxon>
        <taxon>Chromadorea</taxon>
        <taxon>Rhabditida</taxon>
        <taxon>Rhabditina</taxon>
        <taxon>Rhabditomorpha</taxon>
        <taxon>Rhabditoidea</taxon>
        <taxon>Rhabditidae</taxon>
        <taxon>Peloderinae</taxon>
        <taxon>Caenorhabditis</taxon>
    </lineage>
</organism>
<feature type="domain" description="NR LBD" evidence="11">
    <location>
        <begin position="201"/>
        <end position="444"/>
    </location>
</feature>
<dbReference type="eggNOG" id="KOG3575">
    <property type="taxonomic scope" value="Eukaryota"/>
</dbReference>
<evidence type="ECO:0000256" key="9">
    <source>
        <dbReference type="ARBA" id="ARBA00023242"/>
    </source>
</evidence>
<reference evidence="12" key="1">
    <citation type="submission" date="2007-07" db="EMBL/GenBank/DDBJ databases">
        <title>PCAP assembly of the Caenorhabditis remanei genome.</title>
        <authorList>
            <consortium name="The Caenorhabditis remanei Sequencing Consortium"/>
            <person name="Wilson R.K."/>
        </authorList>
    </citation>
    <scope>NUCLEOTIDE SEQUENCE [LARGE SCALE GENOMIC DNA]</scope>
    <source>
        <strain evidence="12">PB4641</strain>
    </source>
</reference>
<evidence type="ECO:0000256" key="4">
    <source>
        <dbReference type="ARBA" id="ARBA00022833"/>
    </source>
</evidence>
<dbReference type="Proteomes" id="UP000008281">
    <property type="component" value="Unassembled WGS sequence"/>
</dbReference>
<dbReference type="PRINTS" id="PR00047">
    <property type="entry name" value="STROIDFINGER"/>
</dbReference>
<dbReference type="OMA" id="YLICAIC"/>
<dbReference type="GO" id="GO:0043565">
    <property type="term" value="F:sequence-specific DNA binding"/>
    <property type="evidence" value="ECO:0007669"/>
    <property type="project" value="InterPro"/>
</dbReference>
<keyword evidence="8" id="KW-0675">Receptor</keyword>
<dbReference type="AlphaFoldDB" id="E3M008"/>
<evidence type="ECO:0000256" key="5">
    <source>
        <dbReference type="ARBA" id="ARBA00023015"/>
    </source>
</evidence>
<protein>
    <submittedName>
        <fullName evidence="12">Uncharacterized protein</fullName>
    </submittedName>
</protein>
<evidence type="ECO:0000256" key="2">
    <source>
        <dbReference type="ARBA" id="ARBA00022723"/>
    </source>
</evidence>
<dbReference type="InterPro" id="IPR000536">
    <property type="entry name" value="Nucl_hrmn_rcpt_lig-bd"/>
</dbReference>
<comment type="similarity">
    <text evidence="1">Belongs to the nuclear hormone receptor family.</text>
</comment>
<dbReference type="InterPro" id="IPR035500">
    <property type="entry name" value="NHR-like_dom_sf"/>
</dbReference>
<proteinExistence type="inferred from homology"/>
<keyword evidence="9" id="KW-0539">Nucleus</keyword>
<dbReference type="Gene3D" id="1.10.565.10">
    <property type="entry name" value="Retinoid X Receptor"/>
    <property type="match status" value="1"/>
</dbReference>
<evidence type="ECO:0000259" key="10">
    <source>
        <dbReference type="PROSITE" id="PS51030"/>
    </source>
</evidence>
<evidence type="ECO:0000259" key="11">
    <source>
        <dbReference type="PROSITE" id="PS51843"/>
    </source>
</evidence>
<evidence type="ECO:0000256" key="3">
    <source>
        <dbReference type="ARBA" id="ARBA00022771"/>
    </source>
</evidence>
<dbReference type="Pfam" id="PF00104">
    <property type="entry name" value="Hormone_recep"/>
    <property type="match status" value="1"/>
</dbReference>
<evidence type="ECO:0000256" key="7">
    <source>
        <dbReference type="ARBA" id="ARBA00023163"/>
    </source>
</evidence>
<accession>E3M008</accession>